<comment type="caution">
    <text evidence="2">The sequence shown here is derived from an EMBL/GenBank/DDBJ whole genome shotgun (WGS) entry which is preliminary data.</text>
</comment>
<dbReference type="Proteomes" id="UP001287356">
    <property type="component" value="Unassembled WGS sequence"/>
</dbReference>
<proteinExistence type="predicted"/>
<sequence>MASEPFDWKWFYNPDPDEWMKKRMGKHNALFVTSSCVNRTHVESLKPPNPCVDSPVHASRHHSPGSLLVFQDGLVHTSYHSIRKDVQPQGHGKLINREWIDTRFLRSWKRSCLEDHGDRCDFALLKAASELLTQRPQLLIDTWRMYLTDASEDQSYIALSYVWGNCSTFRTSTKNLTELKKDHALSHSIRDSSIPNTIGHAMHLVGILEERYLWVDALCIVQDDDASKYQQLRSMASIYANSVLTIIAAEGGDANHGIRGLRNVSEPRNCQQHVFQLPGDTDIVHVPWPEINWQEDVDHLSGLDVAPFPIGPDNDGILTRALSSTWPNIETYANIVQYYNTRKFSLEEDVLSAFSGITSLLVSTFDGGFLYGLPEMFFDDALLWLPFPEVTRRIATDTSAPFLRGSLLPSWSWMGWRGEIDGLSWLGGQSNIILSQEGGVRMLESVEWSTGFPSESAQQRRRIVPSGRQGNHRPGVTLRCEDGSWAGFLNLHNYQTVRKFPSTGRGEMVELLAISTGALP</sequence>
<gene>
    <name evidence="2" type="ORF">B0T24DRAFT_670366</name>
</gene>
<accession>A0AAE0JXQ1</accession>
<evidence type="ECO:0000313" key="2">
    <source>
        <dbReference type="EMBL" id="KAK3366288.1"/>
    </source>
</evidence>
<reference evidence="2" key="2">
    <citation type="submission" date="2023-06" db="EMBL/GenBank/DDBJ databases">
        <authorList>
            <consortium name="Lawrence Berkeley National Laboratory"/>
            <person name="Haridas S."/>
            <person name="Hensen N."/>
            <person name="Bonometti L."/>
            <person name="Westerberg I."/>
            <person name="Brannstrom I.O."/>
            <person name="Guillou S."/>
            <person name="Cros-Aarteil S."/>
            <person name="Calhoun S."/>
            <person name="Kuo A."/>
            <person name="Mondo S."/>
            <person name="Pangilinan J."/>
            <person name="Riley R."/>
            <person name="Labutti K."/>
            <person name="Andreopoulos B."/>
            <person name="Lipzen A."/>
            <person name="Chen C."/>
            <person name="Yanf M."/>
            <person name="Daum C."/>
            <person name="Ng V."/>
            <person name="Clum A."/>
            <person name="Steindorff A."/>
            <person name="Ohm R."/>
            <person name="Martin F."/>
            <person name="Silar P."/>
            <person name="Natvig D."/>
            <person name="Lalanne C."/>
            <person name="Gautier V."/>
            <person name="Ament-Velasquez S.L."/>
            <person name="Kruys A."/>
            <person name="Hutchinson M.I."/>
            <person name="Powell A.J."/>
            <person name="Barry K."/>
            <person name="Miller A.N."/>
            <person name="Grigoriev I.V."/>
            <person name="Debuchy R."/>
            <person name="Gladieux P."/>
            <person name="Thoren M.H."/>
            <person name="Johannesson H."/>
        </authorList>
    </citation>
    <scope>NUCLEOTIDE SEQUENCE</scope>
    <source>
        <strain evidence="2">CBS 958.72</strain>
    </source>
</reference>
<name>A0AAE0JXQ1_9PEZI</name>
<keyword evidence="3" id="KW-1185">Reference proteome</keyword>
<dbReference type="InterPro" id="IPR010730">
    <property type="entry name" value="HET"/>
</dbReference>
<organism evidence="2 3">
    <name type="scientific">Lasiosphaeria ovina</name>
    <dbReference type="NCBI Taxonomy" id="92902"/>
    <lineage>
        <taxon>Eukaryota</taxon>
        <taxon>Fungi</taxon>
        <taxon>Dikarya</taxon>
        <taxon>Ascomycota</taxon>
        <taxon>Pezizomycotina</taxon>
        <taxon>Sordariomycetes</taxon>
        <taxon>Sordariomycetidae</taxon>
        <taxon>Sordariales</taxon>
        <taxon>Lasiosphaeriaceae</taxon>
        <taxon>Lasiosphaeria</taxon>
    </lineage>
</organism>
<evidence type="ECO:0000313" key="3">
    <source>
        <dbReference type="Proteomes" id="UP001287356"/>
    </source>
</evidence>
<dbReference type="EMBL" id="JAULSN010000008">
    <property type="protein sequence ID" value="KAK3366288.1"/>
    <property type="molecule type" value="Genomic_DNA"/>
</dbReference>
<protein>
    <submittedName>
        <fullName evidence="2">Heterokaryon incompatibility protein-domain-containing protein</fullName>
    </submittedName>
</protein>
<dbReference type="AlphaFoldDB" id="A0AAE0JXQ1"/>
<dbReference type="PANTHER" id="PTHR33112">
    <property type="entry name" value="DOMAIN PROTEIN, PUTATIVE-RELATED"/>
    <property type="match status" value="1"/>
</dbReference>
<dbReference type="Pfam" id="PF06985">
    <property type="entry name" value="HET"/>
    <property type="match status" value="1"/>
</dbReference>
<feature type="domain" description="Heterokaryon incompatibility" evidence="1">
    <location>
        <begin position="156"/>
        <end position="273"/>
    </location>
</feature>
<evidence type="ECO:0000259" key="1">
    <source>
        <dbReference type="Pfam" id="PF06985"/>
    </source>
</evidence>
<dbReference type="PANTHER" id="PTHR33112:SF12">
    <property type="entry name" value="HETEROKARYON INCOMPATIBILITY DOMAIN-CONTAINING PROTEIN"/>
    <property type="match status" value="1"/>
</dbReference>
<reference evidence="2" key="1">
    <citation type="journal article" date="2023" name="Mol. Phylogenet. Evol.">
        <title>Genome-scale phylogeny and comparative genomics of the fungal order Sordariales.</title>
        <authorList>
            <person name="Hensen N."/>
            <person name="Bonometti L."/>
            <person name="Westerberg I."/>
            <person name="Brannstrom I.O."/>
            <person name="Guillou S."/>
            <person name="Cros-Aarteil S."/>
            <person name="Calhoun S."/>
            <person name="Haridas S."/>
            <person name="Kuo A."/>
            <person name="Mondo S."/>
            <person name="Pangilinan J."/>
            <person name="Riley R."/>
            <person name="LaButti K."/>
            <person name="Andreopoulos B."/>
            <person name="Lipzen A."/>
            <person name="Chen C."/>
            <person name="Yan M."/>
            <person name="Daum C."/>
            <person name="Ng V."/>
            <person name="Clum A."/>
            <person name="Steindorff A."/>
            <person name="Ohm R.A."/>
            <person name="Martin F."/>
            <person name="Silar P."/>
            <person name="Natvig D.O."/>
            <person name="Lalanne C."/>
            <person name="Gautier V."/>
            <person name="Ament-Velasquez S.L."/>
            <person name="Kruys A."/>
            <person name="Hutchinson M.I."/>
            <person name="Powell A.J."/>
            <person name="Barry K."/>
            <person name="Miller A.N."/>
            <person name="Grigoriev I.V."/>
            <person name="Debuchy R."/>
            <person name="Gladieux P."/>
            <person name="Hiltunen Thoren M."/>
            <person name="Johannesson H."/>
        </authorList>
    </citation>
    <scope>NUCLEOTIDE SEQUENCE</scope>
    <source>
        <strain evidence="2">CBS 958.72</strain>
    </source>
</reference>